<organism evidence="2 3">
    <name type="scientific">Flintibacter hominis</name>
    <dbReference type="NCBI Taxonomy" id="2763048"/>
    <lineage>
        <taxon>Bacteria</taxon>
        <taxon>Bacillati</taxon>
        <taxon>Bacillota</taxon>
        <taxon>Clostridia</taxon>
        <taxon>Eubacteriales</taxon>
        <taxon>Flintibacter</taxon>
    </lineage>
</organism>
<keyword evidence="1" id="KW-0472">Membrane</keyword>
<keyword evidence="3" id="KW-1185">Reference proteome</keyword>
<dbReference type="Proteomes" id="UP000628736">
    <property type="component" value="Unassembled WGS sequence"/>
</dbReference>
<proteinExistence type="predicted"/>
<dbReference type="AlphaFoldDB" id="A0A8J6M7T7"/>
<dbReference type="RefSeq" id="WP_186853329.1">
    <property type="nucleotide sequence ID" value="NZ_JACOPO010000010.1"/>
</dbReference>
<accession>A0A8J6M7T7</accession>
<protein>
    <submittedName>
        <fullName evidence="2">Uncharacterized protein</fullName>
    </submittedName>
</protein>
<sequence>MMEWITFGIAVAGFLMSLATWILTFLSQRKNIGIRITECKSDDEITLCFVHIENKSRLPIAITRIVLLSGENEVDCVPFPTWVLDDTRRSGKEIISRKSYYSMQMPIAISALGAVSGYVLFQSDQRMLPDDAKLLNLKVYTNRGLTKIWSIPL</sequence>
<gene>
    <name evidence="2" type="ORF">H8S11_12395</name>
</gene>
<evidence type="ECO:0000256" key="1">
    <source>
        <dbReference type="SAM" id="Phobius"/>
    </source>
</evidence>
<keyword evidence="1" id="KW-0812">Transmembrane</keyword>
<reference evidence="2" key="1">
    <citation type="submission" date="2020-08" db="EMBL/GenBank/DDBJ databases">
        <title>Genome public.</title>
        <authorList>
            <person name="Liu C."/>
            <person name="Sun Q."/>
        </authorList>
    </citation>
    <scope>NUCLEOTIDE SEQUENCE</scope>
    <source>
        <strain evidence="2">NSJ-23</strain>
    </source>
</reference>
<comment type="caution">
    <text evidence="2">The sequence shown here is derived from an EMBL/GenBank/DDBJ whole genome shotgun (WGS) entry which is preliminary data.</text>
</comment>
<dbReference type="EMBL" id="JACOPO010000010">
    <property type="protein sequence ID" value="MBC5723608.1"/>
    <property type="molecule type" value="Genomic_DNA"/>
</dbReference>
<evidence type="ECO:0000313" key="3">
    <source>
        <dbReference type="Proteomes" id="UP000628736"/>
    </source>
</evidence>
<keyword evidence="1" id="KW-1133">Transmembrane helix</keyword>
<feature type="transmembrane region" description="Helical" evidence="1">
    <location>
        <begin position="6"/>
        <end position="26"/>
    </location>
</feature>
<evidence type="ECO:0000313" key="2">
    <source>
        <dbReference type="EMBL" id="MBC5723608.1"/>
    </source>
</evidence>
<feature type="transmembrane region" description="Helical" evidence="1">
    <location>
        <begin position="99"/>
        <end position="121"/>
    </location>
</feature>
<name>A0A8J6M7T7_9FIRM</name>